<reference evidence="1 2" key="1">
    <citation type="submission" date="2014-06" db="EMBL/GenBank/DDBJ databases">
        <title>Evolutionary Origins and Diversification of the Mycorrhizal Mutualists.</title>
        <authorList>
            <consortium name="DOE Joint Genome Institute"/>
            <consortium name="Mycorrhizal Genomics Consortium"/>
            <person name="Kohler A."/>
            <person name="Kuo A."/>
            <person name="Nagy L.G."/>
            <person name="Floudas D."/>
            <person name="Copeland A."/>
            <person name="Barry K.W."/>
            <person name="Cichocki N."/>
            <person name="Veneault-Fourrey C."/>
            <person name="LaButti K."/>
            <person name="Lindquist E.A."/>
            <person name="Lipzen A."/>
            <person name="Lundell T."/>
            <person name="Morin E."/>
            <person name="Murat C."/>
            <person name="Riley R."/>
            <person name="Ohm R."/>
            <person name="Sun H."/>
            <person name="Tunlid A."/>
            <person name="Henrissat B."/>
            <person name="Grigoriev I.V."/>
            <person name="Hibbett D.S."/>
            <person name="Martin F."/>
        </authorList>
    </citation>
    <scope>NUCLEOTIDE SEQUENCE [LARGE SCALE GENOMIC DNA]</scope>
    <source>
        <strain evidence="1 2">SS14</strain>
    </source>
</reference>
<accession>A0A0C9U8P7</accession>
<organism evidence="1 2">
    <name type="scientific">Sphaerobolus stellatus (strain SS14)</name>
    <dbReference type="NCBI Taxonomy" id="990650"/>
    <lineage>
        <taxon>Eukaryota</taxon>
        <taxon>Fungi</taxon>
        <taxon>Dikarya</taxon>
        <taxon>Basidiomycota</taxon>
        <taxon>Agaricomycotina</taxon>
        <taxon>Agaricomycetes</taxon>
        <taxon>Phallomycetidae</taxon>
        <taxon>Geastrales</taxon>
        <taxon>Sphaerobolaceae</taxon>
        <taxon>Sphaerobolus</taxon>
    </lineage>
</organism>
<dbReference type="AlphaFoldDB" id="A0A0C9U8P7"/>
<gene>
    <name evidence="1" type="ORF">M422DRAFT_257710</name>
</gene>
<evidence type="ECO:0000313" key="1">
    <source>
        <dbReference type="EMBL" id="KIJ39393.1"/>
    </source>
</evidence>
<protein>
    <submittedName>
        <fullName evidence="1">Uncharacterized protein</fullName>
    </submittedName>
</protein>
<dbReference type="HOGENOM" id="CLU_1289675_0_0_1"/>
<proteinExistence type="predicted"/>
<evidence type="ECO:0000313" key="2">
    <source>
        <dbReference type="Proteomes" id="UP000054279"/>
    </source>
</evidence>
<sequence>MENVSVLATFSYLQAIRPVAVGRLIRIIQSYDLPVSPPGTPHGSTKKIVLLARVGETVDENTAGVAGDTILRTLSGAIRVIPDIPKTVKMATPKAEESLVFRRYPGHDSRLKRSQGCQILMGGQLVVEDGRGALETLESGKEICLRMPVLQPVSSLPFTLCQIEAFEANDHHNEQRSYEAMPHRIFGRWPSRERCFDLLPRIPRLPSSFNRIRA</sequence>
<dbReference type="EMBL" id="KN837152">
    <property type="protein sequence ID" value="KIJ39393.1"/>
    <property type="molecule type" value="Genomic_DNA"/>
</dbReference>
<dbReference type="Proteomes" id="UP000054279">
    <property type="component" value="Unassembled WGS sequence"/>
</dbReference>
<keyword evidence="2" id="KW-1185">Reference proteome</keyword>
<name>A0A0C9U8P7_SPHS4</name>